<dbReference type="InterPro" id="IPR010920">
    <property type="entry name" value="LSM_dom_sf"/>
</dbReference>
<comment type="function">
    <text evidence="11">Plays a role in pre-mRNA splicing as a core component of the spliceosomal U1, U2, U4 and U5 small nuclear ribonucleoproteins (snRNPs), the building blocks of the spliceosome.</text>
</comment>
<keyword evidence="9 12" id="KW-0539">Nucleus</keyword>
<keyword evidence="7 12" id="KW-0694">RNA-binding</keyword>
<dbReference type="PROSITE" id="PS52002">
    <property type="entry name" value="SM"/>
    <property type="match status" value="1"/>
</dbReference>
<proteinExistence type="inferred from homology"/>
<dbReference type="GO" id="GO:0000387">
    <property type="term" value="P:spliceosomal snRNP assembly"/>
    <property type="evidence" value="ECO:0007669"/>
    <property type="project" value="UniProtKB-UniRule"/>
</dbReference>
<evidence type="ECO:0000256" key="5">
    <source>
        <dbReference type="ARBA" id="ARBA00022664"/>
    </source>
</evidence>
<dbReference type="InterPro" id="IPR027078">
    <property type="entry name" value="snRNP-E"/>
</dbReference>
<dbReference type="Gene3D" id="2.30.30.100">
    <property type="match status" value="1"/>
</dbReference>
<dbReference type="GO" id="GO:0005685">
    <property type="term" value="C:U1 snRNP"/>
    <property type="evidence" value="ECO:0007669"/>
    <property type="project" value="UniProtKB-UniRule"/>
</dbReference>
<evidence type="ECO:0000313" key="15">
    <source>
        <dbReference type="EMBL" id="RKP00098.1"/>
    </source>
</evidence>
<evidence type="ECO:0000256" key="10">
    <source>
        <dbReference type="ARBA" id="ARBA00023274"/>
    </source>
</evidence>
<dbReference type="GO" id="GO:0005687">
    <property type="term" value="C:U4 snRNP"/>
    <property type="evidence" value="ECO:0007669"/>
    <property type="project" value="UniProtKB-UniRule"/>
</dbReference>
<dbReference type="GO" id="GO:0003723">
    <property type="term" value="F:RNA binding"/>
    <property type="evidence" value="ECO:0007669"/>
    <property type="project" value="UniProtKB-KW"/>
</dbReference>
<accession>A0A4P9X4S6</accession>
<feature type="domain" description="Sm" evidence="13">
    <location>
        <begin position="13"/>
        <end position="85"/>
    </location>
</feature>
<dbReference type="AlphaFoldDB" id="A0A4P9X4S6"/>
<dbReference type="GO" id="GO:0005682">
    <property type="term" value="C:U5 snRNP"/>
    <property type="evidence" value="ECO:0007669"/>
    <property type="project" value="UniProtKB-UniRule"/>
</dbReference>
<evidence type="ECO:0000256" key="3">
    <source>
        <dbReference type="ARBA" id="ARBA00006850"/>
    </source>
</evidence>
<reference evidence="16 17" key="1">
    <citation type="journal article" date="2018" name="Nat. Microbiol.">
        <title>Leveraging single-cell genomics to expand the fungal tree of life.</title>
        <authorList>
            <person name="Ahrendt S.R."/>
            <person name="Quandt C.A."/>
            <person name="Ciobanu D."/>
            <person name="Clum A."/>
            <person name="Salamov A."/>
            <person name="Andreopoulos B."/>
            <person name="Cheng J.F."/>
            <person name="Woyke T."/>
            <person name="Pelin A."/>
            <person name="Henrissat B."/>
            <person name="Reynolds N.K."/>
            <person name="Benny G.L."/>
            <person name="Smith M.E."/>
            <person name="James T.Y."/>
            <person name="Grigoriev I.V."/>
        </authorList>
    </citation>
    <scope>NUCLEOTIDE SEQUENCE [LARGE SCALE GENOMIC DNA]</scope>
    <source>
        <strain evidence="16 17">ATCC 52028</strain>
    </source>
</reference>
<dbReference type="GO" id="GO:0005681">
    <property type="term" value="C:spliceosomal complex"/>
    <property type="evidence" value="ECO:0007669"/>
    <property type="project" value="UniProtKB-KW"/>
</dbReference>
<gene>
    <name evidence="14" type="ORF">CAUPRSCDRAFT_5799</name>
    <name evidence="15" type="ORF">CXG81DRAFT_13632</name>
</gene>
<dbReference type="Proteomes" id="UP000274922">
    <property type="component" value="Unassembled WGS sequence"/>
</dbReference>
<dbReference type="Pfam" id="PF01423">
    <property type="entry name" value="LSM"/>
    <property type="match status" value="1"/>
</dbReference>
<keyword evidence="4" id="KW-0963">Cytoplasm</keyword>
<dbReference type="STRING" id="1555241.A0A4P9X4S6"/>
<dbReference type="GO" id="GO:0046540">
    <property type="term" value="C:U4/U6 x U5 tri-snRNP complex"/>
    <property type="evidence" value="ECO:0007669"/>
    <property type="project" value="UniProtKB-UniRule"/>
</dbReference>
<evidence type="ECO:0000313" key="16">
    <source>
        <dbReference type="Proteomes" id="UP000268535"/>
    </source>
</evidence>
<evidence type="ECO:0000256" key="6">
    <source>
        <dbReference type="ARBA" id="ARBA00022728"/>
    </source>
</evidence>
<dbReference type="FunFam" id="2.30.30.100:FF:000013">
    <property type="entry name" value="Small nuclear ribonucleoprotein E"/>
    <property type="match status" value="1"/>
</dbReference>
<dbReference type="CDD" id="cd01718">
    <property type="entry name" value="Sm_E"/>
    <property type="match status" value="1"/>
</dbReference>
<evidence type="ECO:0000313" key="14">
    <source>
        <dbReference type="EMBL" id="RKO97910.1"/>
    </source>
</evidence>
<keyword evidence="6 12" id="KW-0747">Spliceosome</keyword>
<keyword evidence="8 12" id="KW-0508">mRNA splicing</keyword>
<evidence type="ECO:0000259" key="13">
    <source>
        <dbReference type="PROSITE" id="PS52002"/>
    </source>
</evidence>
<evidence type="ECO:0000256" key="2">
    <source>
        <dbReference type="ARBA" id="ARBA00004514"/>
    </source>
</evidence>
<evidence type="ECO:0000313" key="17">
    <source>
        <dbReference type="Proteomes" id="UP000274922"/>
    </source>
</evidence>
<evidence type="ECO:0000256" key="7">
    <source>
        <dbReference type="ARBA" id="ARBA00022884"/>
    </source>
</evidence>
<dbReference type="PANTHER" id="PTHR11193">
    <property type="entry name" value="SMALL NUCLEAR RIBONUCLEOPROTEIN E"/>
    <property type="match status" value="1"/>
</dbReference>
<dbReference type="EMBL" id="ML014235">
    <property type="protein sequence ID" value="RKP00098.1"/>
    <property type="molecule type" value="Genomic_DNA"/>
</dbReference>
<keyword evidence="5 12" id="KW-0507">mRNA processing</keyword>
<organism evidence="15 17">
    <name type="scientific">Caulochytrium protostelioides</name>
    <dbReference type="NCBI Taxonomy" id="1555241"/>
    <lineage>
        <taxon>Eukaryota</taxon>
        <taxon>Fungi</taxon>
        <taxon>Fungi incertae sedis</taxon>
        <taxon>Chytridiomycota</taxon>
        <taxon>Chytridiomycota incertae sedis</taxon>
        <taxon>Chytridiomycetes</taxon>
        <taxon>Caulochytriales</taxon>
        <taxon>Caulochytriaceae</taxon>
        <taxon>Caulochytrium</taxon>
    </lineage>
</organism>
<comment type="similarity">
    <text evidence="3 12">Belongs to the snRNP Sm proteins family.</text>
</comment>
<evidence type="ECO:0000256" key="1">
    <source>
        <dbReference type="ARBA" id="ARBA00004123"/>
    </source>
</evidence>
<dbReference type="InterPro" id="IPR047575">
    <property type="entry name" value="Sm"/>
</dbReference>
<sequence length="85" mass="9764">MSGRPQRALVQPITVIFKMLQQRRPCQVWLVEQTHMKIEGTIVGFDEFMNLVLENAEEVMIKTKARKKLGRILLKGDNIVMLSPA</sequence>
<keyword evidence="10 12" id="KW-0687">Ribonucleoprotein</keyword>
<dbReference type="Proteomes" id="UP000268535">
    <property type="component" value="Unassembled WGS sequence"/>
</dbReference>
<dbReference type="GO" id="GO:0005829">
    <property type="term" value="C:cytosol"/>
    <property type="evidence" value="ECO:0007669"/>
    <property type="project" value="UniProtKB-SubCell"/>
</dbReference>
<name>A0A4P9X4S6_9FUNG</name>
<evidence type="ECO:0000256" key="12">
    <source>
        <dbReference type="RuleBase" id="RU365053"/>
    </source>
</evidence>
<dbReference type="EMBL" id="ML009144">
    <property type="protein sequence ID" value="RKO97910.1"/>
    <property type="molecule type" value="Genomic_DNA"/>
</dbReference>
<reference evidence="15" key="2">
    <citation type="submission" date="2018-04" db="EMBL/GenBank/DDBJ databases">
        <title>Leveraging single-cell genomics to expand the Fungal Tree of Life.</title>
        <authorList>
            <consortium name="DOE Joint Genome Institute"/>
            <person name="Ahrendt S.R."/>
            <person name="Quandt C.A."/>
            <person name="Ciobanu D."/>
            <person name="Clum A."/>
            <person name="Salamov A."/>
            <person name="Andreopoulos B."/>
            <person name="Cheng J.-F."/>
            <person name="Woyke T."/>
            <person name="Pelin A."/>
            <person name="Henrissat B."/>
            <person name="Benny G.L."/>
            <person name="Smith M.E."/>
            <person name="James T.Y."/>
            <person name="Grigoriev I.V."/>
        </authorList>
    </citation>
    <scope>NUCLEOTIDE SEQUENCE</scope>
    <source>
        <strain evidence="15">ATCC 52028</strain>
    </source>
</reference>
<reference evidence="14" key="3">
    <citation type="submission" date="2018-08" db="EMBL/GenBank/DDBJ databases">
        <title>Leveraging single-cell genomics to expand the Fungal Tree of Life.</title>
        <authorList>
            <consortium name="DOE Joint Genome Institute"/>
            <person name="Ahrendt S.R."/>
            <person name="Quandt C.A."/>
            <person name="Ciobanu D."/>
            <person name="Clum A."/>
            <person name="Salamov A."/>
            <person name="Andreopoulos B."/>
            <person name="Cheng J.-F."/>
            <person name="Woyke T."/>
            <person name="Pelin A."/>
            <person name="Henrissat B."/>
            <person name="Reynolds N."/>
            <person name="Benny G.L."/>
            <person name="Smith M.E."/>
            <person name="James T.Y."/>
            <person name="Grigoriev I.V."/>
        </authorList>
    </citation>
    <scope>NUCLEOTIDE SEQUENCE</scope>
    <source>
        <strain evidence="14">ATCC 52028</strain>
    </source>
</reference>
<evidence type="ECO:0000256" key="8">
    <source>
        <dbReference type="ARBA" id="ARBA00023187"/>
    </source>
</evidence>
<evidence type="ECO:0000256" key="9">
    <source>
        <dbReference type="ARBA" id="ARBA00023242"/>
    </source>
</evidence>
<dbReference type="GO" id="GO:0005686">
    <property type="term" value="C:U2 snRNP"/>
    <property type="evidence" value="ECO:0007669"/>
    <property type="project" value="UniProtKB-UniRule"/>
</dbReference>
<evidence type="ECO:0000256" key="4">
    <source>
        <dbReference type="ARBA" id="ARBA00022490"/>
    </source>
</evidence>
<dbReference type="SUPFAM" id="SSF50182">
    <property type="entry name" value="Sm-like ribonucleoproteins"/>
    <property type="match status" value="1"/>
</dbReference>
<dbReference type="SMART" id="SM00651">
    <property type="entry name" value="Sm"/>
    <property type="match status" value="1"/>
</dbReference>
<evidence type="ECO:0000256" key="11">
    <source>
        <dbReference type="ARBA" id="ARBA00058057"/>
    </source>
</evidence>
<dbReference type="OrthoDB" id="25620at2759"/>
<keyword evidence="17" id="KW-1185">Reference proteome</keyword>
<protein>
    <recommendedName>
        <fullName evidence="12">Small nuclear ribonucleoprotein E</fullName>
        <shortName evidence="12">snRNP-E</shortName>
    </recommendedName>
    <alternativeName>
        <fullName evidence="12">Sm protein E</fullName>
    </alternativeName>
</protein>
<comment type="function">
    <text evidence="12">Involved in pre-mRNA splicing. Binds and is required for the stability of snRNA U1, U2, U4 and U5 which contain a highly conserved structural motif called the Sm binding site. Involved in cap modification.</text>
</comment>
<dbReference type="InterPro" id="IPR001163">
    <property type="entry name" value="Sm_dom_euk/arc"/>
</dbReference>
<comment type="subcellular location">
    <subcellularLocation>
        <location evidence="2">Cytoplasm</location>
        <location evidence="2">Cytosol</location>
    </subcellularLocation>
    <subcellularLocation>
        <location evidence="1 12">Nucleus</location>
    </subcellularLocation>
</comment>